<name>A0A2U1LMH0_ARTAN</name>
<dbReference type="STRING" id="35608.A0A2U1LMH0"/>
<dbReference type="InterPro" id="IPR003034">
    <property type="entry name" value="SAP_dom"/>
</dbReference>
<evidence type="ECO:0000313" key="3">
    <source>
        <dbReference type="EMBL" id="PWA50198.1"/>
    </source>
</evidence>
<dbReference type="AlphaFoldDB" id="A0A2U1LMH0"/>
<dbReference type="OrthoDB" id="2017365at2759"/>
<organism evidence="3 4">
    <name type="scientific">Artemisia annua</name>
    <name type="common">Sweet wormwood</name>
    <dbReference type="NCBI Taxonomy" id="35608"/>
    <lineage>
        <taxon>Eukaryota</taxon>
        <taxon>Viridiplantae</taxon>
        <taxon>Streptophyta</taxon>
        <taxon>Embryophyta</taxon>
        <taxon>Tracheophyta</taxon>
        <taxon>Spermatophyta</taxon>
        <taxon>Magnoliopsida</taxon>
        <taxon>eudicotyledons</taxon>
        <taxon>Gunneridae</taxon>
        <taxon>Pentapetalae</taxon>
        <taxon>asterids</taxon>
        <taxon>campanulids</taxon>
        <taxon>Asterales</taxon>
        <taxon>Asteraceae</taxon>
        <taxon>Asteroideae</taxon>
        <taxon>Anthemideae</taxon>
        <taxon>Artemisiinae</taxon>
        <taxon>Artemisia</taxon>
    </lineage>
</organism>
<accession>A0A2U1LMH0</accession>
<keyword evidence="4" id="KW-1185">Reference proteome</keyword>
<evidence type="ECO:0000256" key="1">
    <source>
        <dbReference type="SAM" id="MobiDB-lite"/>
    </source>
</evidence>
<protein>
    <submittedName>
        <fullName evidence="3">Poly(ADP-ribose) polymerase</fullName>
    </submittedName>
</protein>
<dbReference type="Pfam" id="PF02037">
    <property type="entry name" value="SAP"/>
    <property type="match status" value="2"/>
</dbReference>
<feature type="region of interest" description="Disordered" evidence="1">
    <location>
        <begin position="46"/>
        <end position="72"/>
    </location>
</feature>
<dbReference type="InterPro" id="IPR036361">
    <property type="entry name" value="SAP_dom_sf"/>
</dbReference>
<feature type="compositionally biased region" description="Basic and acidic residues" evidence="1">
    <location>
        <begin position="53"/>
        <end position="63"/>
    </location>
</feature>
<evidence type="ECO:0000313" key="4">
    <source>
        <dbReference type="Proteomes" id="UP000245207"/>
    </source>
</evidence>
<comment type="caution">
    <text evidence="3">The sequence shown here is derived from an EMBL/GenBank/DDBJ whole genome shotgun (WGS) entry which is preliminary data.</text>
</comment>
<dbReference type="Gene3D" id="1.10.720.30">
    <property type="entry name" value="SAP domain"/>
    <property type="match status" value="2"/>
</dbReference>
<evidence type="ECO:0000259" key="2">
    <source>
        <dbReference type="PROSITE" id="PS50800"/>
    </source>
</evidence>
<feature type="domain" description="SAP" evidence="2">
    <location>
        <begin position="81"/>
        <end position="115"/>
    </location>
</feature>
<dbReference type="SUPFAM" id="SSF68906">
    <property type="entry name" value="SAP domain"/>
    <property type="match status" value="2"/>
</dbReference>
<reference evidence="3 4" key="1">
    <citation type="journal article" date="2018" name="Mol. Plant">
        <title>The genome of Artemisia annua provides insight into the evolution of Asteraceae family and artemisinin biosynthesis.</title>
        <authorList>
            <person name="Shen Q."/>
            <person name="Zhang L."/>
            <person name="Liao Z."/>
            <person name="Wang S."/>
            <person name="Yan T."/>
            <person name="Shi P."/>
            <person name="Liu M."/>
            <person name="Fu X."/>
            <person name="Pan Q."/>
            <person name="Wang Y."/>
            <person name="Lv Z."/>
            <person name="Lu X."/>
            <person name="Zhang F."/>
            <person name="Jiang W."/>
            <person name="Ma Y."/>
            <person name="Chen M."/>
            <person name="Hao X."/>
            <person name="Li L."/>
            <person name="Tang Y."/>
            <person name="Lv G."/>
            <person name="Zhou Y."/>
            <person name="Sun X."/>
            <person name="Brodelius P.E."/>
            <person name="Rose J.K.C."/>
            <person name="Tang K."/>
        </authorList>
    </citation>
    <scope>NUCLEOTIDE SEQUENCE [LARGE SCALE GENOMIC DNA]</scope>
    <source>
        <strain evidence="4">cv. Huhao1</strain>
        <tissue evidence="3">Leaf</tissue>
    </source>
</reference>
<feature type="domain" description="SAP" evidence="2">
    <location>
        <begin position="123"/>
        <end position="157"/>
    </location>
</feature>
<gene>
    <name evidence="3" type="ORF">CTI12_AA472850</name>
</gene>
<dbReference type="Proteomes" id="UP000245207">
    <property type="component" value="Unassembled WGS sequence"/>
</dbReference>
<proteinExistence type="predicted"/>
<sequence>MATQPRVGRAFQPRPAPLFWLGWVVQPIESNATVKRLESAIRKDSVPVGDSNTRLEKRARDESQDQELNNESNKIRAVDELKNVSIQELRKEAENRGISTSGTKKELLERLCNDIEVKPVNDLKNASIKELRKEAENRGVSTTGTKKELLERLCNGSETNTKDIVTGTCISLFCCCCGISN</sequence>
<dbReference type="EMBL" id="PKPP01008633">
    <property type="protein sequence ID" value="PWA50198.1"/>
    <property type="molecule type" value="Genomic_DNA"/>
</dbReference>
<dbReference type="PROSITE" id="PS50800">
    <property type="entry name" value="SAP"/>
    <property type="match status" value="2"/>
</dbReference>
<dbReference type="SMART" id="SM00513">
    <property type="entry name" value="SAP"/>
    <property type="match status" value="2"/>
</dbReference>